<comment type="caution">
    <text evidence="2">The sequence shown here is derived from an EMBL/GenBank/DDBJ whole genome shotgun (WGS) entry which is preliminary data.</text>
</comment>
<evidence type="ECO:0000313" key="2">
    <source>
        <dbReference type="EMBL" id="KAG8489009.1"/>
    </source>
</evidence>
<feature type="chain" id="PRO_5035294661" evidence="1">
    <location>
        <begin position="25"/>
        <end position="322"/>
    </location>
</feature>
<dbReference type="OrthoDB" id="1939167at2759"/>
<reference evidence="2 3" key="1">
    <citation type="journal article" date="2021" name="bioRxiv">
        <title>The Gossypium anomalum genome as a resource for cotton improvement and evolutionary analysis of hybrid incompatibility.</title>
        <authorList>
            <person name="Grover C.E."/>
            <person name="Yuan D."/>
            <person name="Arick M.A."/>
            <person name="Miller E.R."/>
            <person name="Hu G."/>
            <person name="Peterson D.G."/>
            <person name="Wendel J.F."/>
            <person name="Udall J.A."/>
        </authorList>
    </citation>
    <scope>NUCLEOTIDE SEQUENCE [LARGE SCALE GENOMIC DNA]</scope>
    <source>
        <strain evidence="2">JFW-Udall</strain>
        <tissue evidence="2">Leaf</tissue>
    </source>
</reference>
<dbReference type="Proteomes" id="UP000701853">
    <property type="component" value="Chromosome 7"/>
</dbReference>
<dbReference type="AlphaFoldDB" id="A0A8J6CY96"/>
<proteinExistence type="predicted"/>
<dbReference type="InterPro" id="IPR039923">
    <property type="entry name" value="Protodermal_1"/>
</dbReference>
<evidence type="ECO:0000256" key="1">
    <source>
        <dbReference type="SAM" id="SignalP"/>
    </source>
</evidence>
<evidence type="ECO:0000313" key="3">
    <source>
        <dbReference type="Proteomes" id="UP000701853"/>
    </source>
</evidence>
<keyword evidence="3" id="KW-1185">Reference proteome</keyword>
<sequence>MAISLVLSRLILFLTLTCFAAVSSSTTITTTLKRHSAFLYFRTREKCTPQFWSSRREAWPRMVPQGSTVSNVFGSRASERYRSDMTLLESRAVNEEGNVFNELLKQASAALLNSYARKGFPYSAWEVKTLMIQGLVSEHAAARLTRRFSALMHVEVLKDYWELNIAGGPSNLLEPALLCSLGLRVERMEMARAIVWPSLFLGQRLQLKSSRRRRALPFGYQRYYISVNKAAAPVYVDKLFKYAPVSGVVEYIHQQPLEKNKKKLIDEAAEAGTSNEGEKQGDDKLESVGLVSMLYGIDARAEEFIASFRAEMESQEIIARNL</sequence>
<protein>
    <submittedName>
        <fullName evidence="2">Uncharacterized protein</fullName>
    </submittedName>
</protein>
<keyword evidence="1" id="KW-0732">Signal</keyword>
<dbReference type="EMBL" id="JAHUZN010000007">
    <property type="protein sequence ID" value="KAG8489009.1"/>
    <property type="molecule type" value="Genomic_DNA"/>
</dbReference>
<gene>
    <name evidence="2" type="ORF">CXB51_016976</name>
</gene>
<feature type="signal peptide" evidence="1">
    <location>
        <begin position="1"/>
        <end position="24"/>
    </location>
</feature>
<organism evidence="2 3">
    <name type="scientific">Gossypium anomalum</name>
    <dbReference type="NCBI Taxonomy" id="47600"/>
    <lineage>
        <taxon>Eukaryota</taxon>
        <taxon>Viridiplantae</taxon>
        <taxon>Streptophyta</taxon>
        <taxon>Embryophyta</taxon>
        <taxon>Tracheophyta</taxon>
        <taxon>Spermatophyta</taxon>
        <taxon>Magnoliopsida</taxon>
        <taxon>eudicotyledons</taxon>
        <taxon>Gunneridae</taxon>
        <taxon>Pentapetalae</taxon>
        <taxon>rosids</taxon>
        <taxon>malvids</taxon>
        <taxon>Malvales</taxon>
        <taxon>Malvaceae</taxon>
        <taxon>Malvoideae</taxon>
        <taxon>Gossypium</taxon>
    </lineage>
</organism>
<dbReference type="PANTHER" id="PTHR33210:SF16">
    <property type="entry name" value="OS04G0517000 PROTEIN"/>
    <property type="match status" value="1"/>
</dbReference>
<name>A0A8J6CY96_9ROSI</name>
<dbReference type="PANTHER" id="PTHR33210">
    <property type="entry name" value="PROTODERMAL FACTOR 1"/>
    <property type="match status" value="1"/>
</dbReference>
<accession>A0A8J6CY96</accession>